<keyword evidence="16" id="KW-1185">Reference proteome</keyword>
<dbReference type="PROSITE" id="PS50989">
    <property type="entry name" value="COA_CT_CTER"/>
    <property type="match status" value="1"/>
</dbReference>
<dbReference type="SUPFAM" id="SSF51246">
    <property type="entry name" value="Rudiment single hybrid motif"/>
    <property type="match status" value="1"/>
</dbReference>
<dbReference type="OrthoDB" id="9763189at2"/>
<dbReference type="Gene3D" id="2.40.50.100">
    <property type="match status" value="1"/>
</dbReference>
<dbReference type="GO" id="GO:0016743">
    <property type="term" value="F:carboxyl- or carbamoyltransferase activity"/>
    <property type="evidence" value="ECO:0007669"/>
    <property type="project" value="InterPro"/>
</dbReference>
<dbReference type="Gene3D" id="3.90.226.10">
    <property type="entry name" value="2-enoyl-CoA Hydratase, Chain A, domain 1"/>
    <property type="match status" value="2"/>
</dbReference>
<evidence type="ECO:0000256" key="5">
    <source>
        <dbReference type="ARBA" id="ARBA00022832"/>
    </source>
</evidence>
<dbReference type="GO" id="GO:0046872">
    <property type="term" value="F:metal ion binding"/>
    <property type="evidence" value="ECO:0007669"/>
    <property type="project" value="InterPro"/>
</dbReference>
<evidence type="ECO:0000256" key="9">
    <source>
        <dbReference type="ARBA" id="ARBA00048600"/>
    </source>
</evidence>
<feature type="domain" description="ATP-grasp" evidence="12">
    <location>
        <begin position="1190"/>
        <end position="1386"/>
    </location>
</feature>
<evidence type="ECO:0000313" key="16">
    <source>
        <dbReference type="Proteomes" id="UP000032749"/>
    </source>
</evidence>
<dbReference type="InterPro" id="IPR029045">
    <property type="entry name" value="ClpP/crotonase-like_dom_sf"/>
</dbReference>
<evidence type="ECO:0000256" key="11">
    <source>
        <dbReference type="PROSITE-ProRule" id="PRU00409"/>
    </source>
</evidence>
<dbReference type="InterPro" id="IPR011761">
    <property type="entry name" value="ATP-grasp"/>
</dbReference>
<dbReference type="SUPFAM" id="SSF51230">
    <property type="entry name" value="Single hybrid motif"/>
    <property type="match status" value="1"/>
</dbReference>
<sequence>MTQVIIDKKNTQQATTEDKGIDKLYQIAEKLAEDFSLFPNIDDDSIYKHVQGLVSHKDCQRERKVLRNLDIDNYIERVVSPSENNARMSAKTIVNTLAHKIITELDEGALYVAEVELDFGSFFRRIGFICQNREHNNGAWLPRHHDLAAQQVRNFAKHSIPVVTLIDTPGADAGEEANANNQAHTISHLITEMANLDVPSLSIIWGAGYSGGAIPLATANLLLSVRDGIFNTIQPQGLASIARKYNLSWQECAKFVGVSAYELQHVGVIDGIIDFAPSDGIEKQSNLLQAIVSGIQSIEDGATEFARNNPYLMEHYQRSVTRFLSPSEKLDEMQRQSSFFLANNPTEHSNIFGITFRYLRYLTLRRRIHSKTLESYGRLAEKEIPTGELSQRLEKAAQRKFQNWMQAPEKIVYDETLHKSWKNFWTKFEDRDEERNSIFKMFLGEPKDNYLKAKQQLCFNLGLYLFNRWKADATKNFQGLMTYMEDYKQNRFLLRADDILDASSIAEFIFKNEHPLAGLVLAKVSHESQQKITAAMKKEQSKGQLNQLIAAALNKVLRDEPIADDICAQLKLSDKTQALANSLANVTVEANRRIFEEALAPYIQFKQESIQNPAHPDITILDAILHDELRNDFIQVCQNMLVFGELYDHIIHNLPTVAKEANIDRALSQDSVRSLLLTSLAQATEGDSYTPQQRESFDHWLSYFSQSNQRGNFLKSVEEWKKLAFPQLSDTLFVIITFFFEKLLHEYQEAEQEGKAYSGRINPVSIGRRKDFWNRLTMAYHDLLIQRVLEDVKREKKTMAPALIKKFFTNFEEVNSNLLSADPVNFPGFRSSIEQALNNGITPCGVVTGFGNLCIDGEEKRVGALVSNLDFQAGAFDMASAEKFCKLLVECSRQQLPVVCFISSGGMQTKEGAAALFSMAIVNDRITRFVRDNDLPIIIFGFGDCTGGAQASFVTHPMVQTYYFSGTNMPFAGQIVVPSYLPSTATLSNYLSTSPDSMDGLVKHPCFDDIDDRLKAIDPSIPIARYSVNDVLSRILKGLVVAQRMAPDTGLLDLSSSAHKEKIFGPIKKVMIHARGCTAAKLIKKAQDNNIPVVLVQSDPDMNSVAVDMLGPEDRVVCIGGNTPDESYLNAKSVIRIAQHEQVDALHPGIGFLSESSQFAALCASYGINFVGPSVSSMETMGNKSNAINTAIAANVPVVPGSHGILTSSANTASVAEDIGYPVLLKAVHGGGGKGIQVVERPEQIHELFHQISTEAKAAFGNGDVYLEKYVTSLRHIEVQVLRDRFGHTKILGLRDCSVQRNNQKVFEESGSTMLPKALEQAVYDYAEKLSDAVDYFGAGTVEFIYNLDEDAIYFMEMNTRLQVEHPVTEVVSGIDIVSAQFDIAQGKSIAKLKPKPKGYAIEVRVTAEKAVRKGDLIDFAPFPGTINECVLPELDHIQLITSAGPGKQVSPFYDSMIVQIICYGKDRDDTIAKLRTYLDQVRITGVCTNIVLLKRILDDKIFQLGDYDTTYLPQFLARTDGDALIADMESSAELNSNQVDAKALAIEGSDELKVLSPSTCIFYGSASPTEPAFAKEGEIVTVEQTLCLMEAMKMFSPLSLKHFNIQGTELYPANQRYRITRILNSDGQQVNQGDLLFVVKPVTTKGNG</sequence>
<dbReference type="PANTHER" id="PTHR48095">
    <property type="entry name" value="PYRUVATE CARBOXYLASE SUBUNIT A"/>
    <property type="match status" value="1"/>
</dbReference>
<dbReference type="EMBL" id="FO203512">
    <property type="protein sequence ID" value="CCK75839.1"/>
    <property type="molecule type" value="Genomic_DNA"/>
</dbReference>
<keyword evidence="7" id="KW-0443">Lipid metabolism</keyword>
<dbReference type="InterPro" id="IPR016185">
    <property type="entry name" value="PreATP-grasp_dom_sf"/>
</dbReference>
<dbReference type="SUPFAM" id="SSF56059">
    <property type="entry name" value="Glutathione synthetase ATP-binding domain-like"/>
    <property type="match status" value="1"/>
</dbReference>
<dbReference type="Pfam" id="PF02786">
    <property type="entry name" value="CPSase_L_D2"/>
    <property type="match status" value="1"/>
</dbReference>
<dbReference type="PROSITE" id="PS50979">
    <property type="entry name" value="BC"/>
    <property type="match status" value="1"/>
</dbReference>
<dbReference type="SMART" id="SM00878">
    <property type="entry name" value="Biotin_carb_C"/>
    <property type="match status" value="1"/>
</dbReference>
<comment type="catalytic activity">
    <reaction evidence="9">
        <text>N(6)-biotinyl-L-lysyl-[protein] + hydrogencarbonate + ATP = N(6)-carboxybiotinyl-L-lysyl-[protein] + ADP + phosphate + H(+)</text>
        <dbReference type="Rhea" id="RHEA:13501"/>
        <dbReference type="Rhea" id="RHEA-COMP:10505"/>
        <dbReference type="Rhea" id="RHEA-COMP:10506"/>
        <dbReference type="ChEBI" id="CHEBI:15378"/>
        <dbReference type="ChEBI" id="CHEBI:17544"/>
        <dbReference type="ChEBI" id="CHEBI:30616"/>
        <dbReference type="ChEBI" id="CHEBI:43474"/>
        <dbReference type="ChEBI" id="CHEBI:83144"/>
        <dbReference type="ChEBI" id="CHEBI:83145"/>
        <dbReference type="ChEBI" id="CHEBI:456216"/>
        <dbReference type="EC" id="6.3.4.14"/>
    </reaction>
</comment>
<feature type="domain" description="CoA carboxyltransferase C-terminal" evidence="14">
    <location>
        <begin position="70"/>
        <end position="297"/>
    </location>
</feature>
<dbReference type="PROSITE" id="PS00867">
    <property type="entry name" value="CPSASE_2"/>
    <property type="match status" value="1"/>
</dbReference>
<dbReference type="SUPFAM" id="SSF52096">
    <property type="entry name" value="ClpP/crotonase"/>
    <property type="match status" value="2"/>
</dbReference>
<evidence type="ECO:0000259" key="13">
    <source>
        <dbReference type="PROSITE" id="PS50979"/>
    </source>
</evidence>
<keyword evidence="3" id="KW-0436">Ligase</keyword>
<dbReference type="InterPro" id="IPR005481">
    <property type="entry name" value="BC-like_N"/>
</dbReference>
<dbReference type="Pfam" id="PF03255">
    <property type="entry name" value="ACCA"/>
    <property type="match status" value="1"/>
</dbReference>
<comment type="function">
    <text evidence="1">This protein is a component of the acetyl coenzyme A carboxylase complex; first, biotin carboxylase catalyzes the carboxylation of the carrier protein and then the transcarboxylase transfers the carboxyl group to form malonyl-CoA.</text>
</comment>
<dbReference type="PROSITE" id="PS50975">
    <property type="entry name" value="ATP_GRASP"/>
    <property type="match status" value="1"/>
</dbReference>
<dbReference type="FunFam" id="3.30.1490.20:FF:000003">
    <property type="entry name" value="acetyl-CoA carboxylase isoform X1"/>
    <property type="match status" value="1"/>
</dbReference>
<dbReference type="InterPro" id="IPR011054">
    <property type="entry name" value="Rudment_hybrid_motif"/>
</dbReference>
<dbReference type="GO" id="GO:0009317">
    <property type="term" value="C:acetyl-CoA carboxylase complex"/>
    <property type="evidence" value="ECO:0007669"/>
    <property type="project" value="InterPro"/>
</dbReference>
<evidence type="ECO:0000256" key="4">
    <source>
        <dbReference type="ARBA" id="ARBA00022741"/>
    </source>
</evidence>
<dbReference type="InterPro" id="IPR001095">
    <property type="entry name" value="Acetyl_CoA_COase_a_su"/>
</dbReference>
<evidence type="ECO:0000256" key="2">
    <source>
        <dbReference type="ARBA" id="ARBA00022516"/>
    </source>
</evidence>
<evidence type="ECO:0000259" key="12">
    <source>
        <dbReference type="PROSITE" id="PS50975"/>
    </source>
</evidence>
<evidence type="ECO:0000256" key="3">
    <source>
        <dbReference type="ARBA" id="ARBA00022598"/>
    </source>
</evidence>
<feature type="domain" description="Biotin carboxylation" evidence="13">
    <location>
        <begin position="1066"/>
        <end position="1518"/>
    </location>
</feature>
<dbReference type="STRING" id="698738.OLEAN_C16630"/>
<keyword evidence="5" id="KW-0276">Fatty acid metabolism</keyword>
<dbReference type="CDD" id="cd06850">
    <property type="entry name" value="biotinyl_domain"/>
    <property type="match status" value="1"/>
</dbReference>
<evidence type="ECO:0000256" key="10">
    <source>
        <dbReference type="ARBA" id="ARBA00049152"/>
    </source>
</evidence>
<keyword evidence="8" id="KW-0275">Fatty acid biosynthesis</keyword>
<dbReference type="GO" id="GO:0006633">
    <property type="term" value="P:fatty acid biosynthetic process"/>
    <property type="evidence" value="ECO:0007669"/>
    <property type="project" value="UniProtKB-KW"/>
</dbReference>
<accession>R4YTI6</accession>
<evidence type="ECO:0000256" key="8">
    <source>
        <dbReference type="ARBA" id="ARBA00023160"/>
    </source>
</evidence>
<comment type="catalytic activity">
    <reaction evidence="10">
        <text>N(6)-carboxybiotinyl-L-lysyl-[protein] + acetyl-CoA = N(6)-biotinyl-L-lysyl-[protein] + malonyl-CoA</text>
        <dbReference type="Rhea" id="RHEA:54728"/>
        <dbReference type="Rhea" id="RHEA-COMP:10505"/>
        <dbReference type="Rhea" id="RHEA-COMP:10506"/>
        <dbReference type="ChEBI" id="CHEBI:57288"/>
        <dbReference type="ChEBI" id="CHEBI:57384"/>
        <dbReference type="ChEBI" id="CHEBI:83144"/>
        <dbReference type="ChEBI" id="CHEBI:83145"/>
        <dbReference type="EC" id="2.1.3.15"/>
    </reaction>
</comment>
<dbReference type="HOGENOM" id="CLU_003206_0_0_6"/>
<evidence type="ECO:0000256" key="6">
    <source>
        <dbReference type="ARBA" id="ARBA00022840"/>
    </source>
</evidence>
<dbReference type="Gene3D" id="3.30.470.20">
    <property type="entry name" value="ATP-grasp fold, B domain"/>
    <property type="match status" value="1"/>
</dbReference>
<proteinExistence type="predicted"/>
<dbReference type="InterPro" id="IPR005479">
    <property type="entry name" value="CPAse_ATP-bd"/>
</dbReference>
<gene>
    <name evidence="15" type="ORF">OLEAN_C16630</name>
</gene>
<keyword evidence="4 11" id="KW-0547">Nucleotide-binding</keyword>
<protein>
    <submittedName>
        <fullName evidence="15">Carbamoyl-phosphate synthase L chain</fullName>
    </submittedName>
</protein>
<keyword evidence="2" id="KW-0444">Lipid biosynthesis</keyword>
<organism evidence="15 16">
    <name type="scientific">Oleispira antarctica RB-8</name>
    <dbReference type="NCBI Taxonomy" id="698738"/>
    <lineage>
        <taxon>Bacteria</taxon>
        <taxon>Pseudomonadati</taxon>
        <taxon>Pseudomonadota</taxon>
        <taxon>Gammaproteobacteria</taxon>
        <taxon>Oceanospirillales</taxon>
        <taxon>Oceanospirillaceae</taxon>
        <taxon>Oleispira</taxon>
    </lineage>
</organism>
<dbReference type="InterPro" id="IPR005482">
    <property type="entry name" value="Biotin_COase_C"/>
</dbReference>
<evidence type="ECO:0000259" key="14">
    <source>
        <dbReference type="PROSITE" id="PS50989"/>
    </source>
</evidence>
<reference evidence="15 16" key="1">
    <citation type="journal article" date="2013" name="Nat. Commun.">
        <title>Genome sequence and functional genomic analysis of the oil-degrading bacterium Oleispira antarctica.</title>
        <authorList>
            <person name="Kube M."/>
            <person name="Chernikova T.N."/>
            <person name="Al-Ramahi Y."/>
            <person name="Beloqui A."/>
            <person name="Lopez-Cortez N."/>
            <person name="Guazzaroni M.E."/>
            <person name="Heipieper H.J."/>
            <person name="Klages S."/>
            <person name="Kotsyurbenko O.R."/>
            <person name="Langer I."/>
            <person name="Nechitaylo T.Y."/>
            <person name="Lunsdorf H."/>
            <person name="Fernandez M."/>
            <person name="Juarez S."/>
            <person name="Ciordia S."/>
            <person name="Singer A."/>
            <person name="Kagan O."/>
            <person name="Egorova O."/>
            <person name="Petit P.A."/>
            <person name="Stogios P."/>
            <person name="Kim Y."/>
            <person name="Tchigvintsev A."/>
            <person name="Flick R."/>
            <person name="Denaro R."/>
            <person name="Genovese M."/>
            <person name="Albar J.P."/>
            <person name="Reva O.N."/>
            <person name="Martinez-Gomariz M."/>
            <person name="Tran H."/>
            <person name="Ferrer M."/>
            <person name="Savchenko A."/>
            <person name="Yakunin A.F."/>
            <person name="Yakimov M.M."/>
            <person name="Golyshina O.V."/>
            <person name="Reinhardt R."/>
            <person name="Golyshin P.N."/>
        </authorList>
    </citation>
    <scope>NUCLEOTIDE SEQUENCE [LARGE SCALE GENOMIC DNA]</scope>
</reference>
<dbReference type="Pfam" id="PF00289">
    <property type="entry name" value="Biotin_carb_N"/>
    <property type="match status" value="1"/>
</dbReference>
<dbReference type="Pfam" id="PF02785">
    <property type="entry name" value="Biotin_carb_C"/>
    <property type="match status" value="1"/>
</dbReference>
<dbReference type="KEGG" id="oai:OLEAN_C16630"/>
<evidence type="ECO:0000256" key="1">
    <source>
        <dbReference type="ARBA" id="ARBA00003761"/>
    </source>
</evidence>
<dbReference type="InterPro" id="IPR051602">
    <property type="entry name" value="ACC_Biotin_Carboxylase"/>
</dbReference>
<dbReference type="GO" id="GO:0004075">
    <property type="term" value="F:biotin carboxylase activity"/>
    <property type="evidence" value="ECO:0007669"/>
    <property type="project" value="UniProtKB-EC"/>
</dbReference>
<name>R4YTI6_OLEAN</name>
<dbReference type="InterPro" id="IPR011764">
    <property type="entry name" value="Biotin_carboxylation_dom"/>
</dbReference>
<dbReference type="InterPro" id="IPR011053">
    <property type="entry name" value="Single_hybrid_motif"/>
</dbReference>
<evidence type="ECO:0000313" key="15">
    <source>
        <dbReference type="EMBL" id="CCK75839.1"/>
    </source>
</evidence>
<dbReference type="GO" id="GO:0003989">
    <property type="term" value="F:acetyl-CoA carboxylase activity"/>
    <property type="evidence" value="ECO:0007669"/>
    <property type="project" value="InterPro"/>
</dbReference>
<dbReference type="PANTHER" id="PTHR48095:SF2">
    <property type="entry name" value="BIOTIN CARBOXYLASE, CHLOROPLASTIC"/>
    <property type="match status" value="1"/>
</dbReference>
<dbReference type="SUPFAM" id="SSF52440">
    <property type="entry name" value="PreATP-grasp domain"/>
    <property type="match status" value="1"/>
</dbReference>
<dbReference type="GO" id="GO:0005524">
    <property type="term" value="F:ATP binding"/>
    <property type="evidence" value="ECO:0007669"/>
    <property type="project" value="UniProtKB-UniRule"/>
</dbReference>
<dbReference type="Proteomes" id="UP000032749">
    <property type="component" value="Chromosome"/>
</dbReference>
<dbReference type="PATRIC" id="fig|698738.3.peg.1721"/>
<evidence type="ECO:0000256" key="7">
    <source>
        <dbReference type="ARBA" id="ARBA00023098"/>
    </source>
</evidence>
<keyword evidence="6 11" id="KW-0067">ATP-binding</keyword>
<dbReference type="InterPro" id="IPR011763">
    <property type="entry name" value="COA_CT_C"/>
</dbReference>